<evidence type="ECO:0000256" key="6">
    <source>
        <dbReference type="ARBA" id="ARBA00023136"/>
    </source>
</evidence>
<dbReference type="PANTHER" id="PTHR24246:SF27">
    <property type="entry name" value="ADENOSINE RECEPTOR, ISOFORM A"/>
    <property type="match status" value="1"/>
</dbReference>
<dbReference type="CDD" id="cd00637">
    <property type="entry name" value="7tm_classA_rhodopsin-like"/>
    <property type="match status" value="1"/>
</dbReference>
<feature type="transmembrane region" description="Helical" evidence="10">
    <location>
        <begin position="259"/>
        <end position="281"/>
    </location>
</feature>
<dbReference type="EMBL" id="JARQWQ010000008">
    <property type="protein sequence ID" value="KAK2570119.1"/>
    <property type="molecule type" value="Genomic_DNA"/>
</dbReference>
<evidence type="ECO:0000256" key="7">
    <source>
        <dbReference type="ARBA" id="ARBA00023170"/>
    </source>
</evidence>
<dbReference type="GO" id="GO:0005886">
    <property type="term" value="C:plasma membrane"/>
    <property type="evidence" value="ECO:0007669"/>
    <property type="project" value="UniProtKB-SubCell"/>
</dbReference>
<proteinExistence type="predicted"/>
<keyword evidence="5" id="KW-0297">G-protein coupled receptor</keyword>
<evidence type="ECO:0000256" key="2">
    <source>
        <dbReference type="ARBA" id="ARBA00022475"/>
    </source>
</evidence>
<reference evidence="12" key="2">
    <citation type="journal article" date="2023" name="Science">
        <title>Genomic signatures of disease resistance in endangered staghorn corals.</title>
        <authorList>
            <person name="Vollmer S.V."/>
            <person name="Selwyn J.D."/>
            <person name="Despard B.A."/>
            <person name="Roesel C.L."/>
        </authorList>
    </citation>
    <scope>NUCLEOTIDE SEQUENCE</scope>
    <source>
        <strain evidence="12">K2</strain>
    </source>
</reference>
<evidence type="ECO:0000256" key="5">
    <source>
        <dbReference type="ARBA" id="ARBA00023040"/>
    </source>
</evidence>
<feature type="transmembrane region" description="Helical" evidence="10">
    <location>
        <begin position="68"/>
        <end position="91"/>
    </location>
</feature>
<organism evidence="12 13">
    <name type="scientific">Acropora cervicornis</name>
    <name type="common">Staghorn coral</name>
    <dbReference type="NCBI Taxonomy" id="6130"/>
    <lineage>
        <taxon>Eukaryota</taxon>
        <taxon>Metazoa</taxon>
        <taxon>Cnidaria</taxon>
        <taxon>Anthozoa</taxon>
        <taxon>Hexacorallia</taxon>
        <taxon>Scleractinia</taxon>
        <taxon>Astrocoeniina</taxon>
        <taxon>Acroporidae</taxon>
        <taxon>Acropora</taxon>
    </lineage>
</organism>
<dbReference type="AlphaFoldDB" id="A0AAD9QZ09"/>
<dbReference type="GO" id="GO:0004930">
    <property type="term" value="F:G protein-coupled receptor activity"/>
    <property type="evidence" value="ECO:0007669"/>
    <property type="project" value="UniProtKB-KW"/>
</dbReference>
<evidence type="ECO:0000256" key="1">
    <source>
        <dbReference type="ARBA" id="ARBA00004651"/>
    </source>
</evidence>
<evidence type="ECO:0000313" key="13">
    <source>
        <dbReference type="Proteomes" id="UP001249851"/>
    </source>
</evidence>
<sequence>MEDRNLASFNETLNQTNAIKVDHLLYARTQLASALILAILSPITVVANLLLITAIIKDPLNYFKRPTNHFVLGLSMADFLCGFFVEPFFAFYFFSRYFSLNGGNIQRISRVLFTVGSIISTASLNSSFVMVLLLSVAQLVAIDWPYKYRTFLRKYTAIPCVVMTWVYFTVFSLLPVLGVDMIVFFKVNLFLHATLISLVLSIVQILVYRSYQKARSFGLKNKRLFTQFPEVHVPSDHSKNGKTRLATRRKGRNKLFDRNFTIVTFYLAAILLFAAFPHIAVFSVFLFKEPATSEEDLRLNILLRITDLLLFTKAGTDAFIFAWRLPTYRKSLLFILRRKVIERETGV</sequence>
<keyword evidence="2" id="KW-1003">Cell membrane</keyword>
<feature type="transmembrane region" description="Helical" evidence="10">
    <location>
        <begin position="111"/>
        <end position="134"/>
    </location>
</feature>
<keyword evidence="3 10" id="KW-0812">Transmembrane</keyword>
<dbReference type="InterPro" id="IPR000276">
    <property type="entry name" value="GPCR_Rhodpsn"/>
</dbReference>
<feature type="transmembrane region" description="Helical" evidence="10">
    <location>
        <begin position="301"/>
        <end position="323"/>
    </location>
</feature>
<dbReference type="InterPro" id="IPR017452">
    <property type="entry name" value="GPCR_Rhodpsn_7TM"/>
</dbReference>
<evidence type="ECO:0000256" key="4">
    <source>
        <dbReference type="ARBA" id="ARBA00022989"/>
    </source>
</evidence>
<feature type="domain" description="G-protein coupled receptors family 1 profile" evidence="11">
    <location>
        <begin position="47"/>
        <end position="321"/>
    </location>
</feature>
<keyword evidence="6 10" id="KW-0472">Membrane</keyword>
<accession>A0AAD9QZ09</accession>
<evidence type="ECO:0000259" key="11">
    <source>
        <dbReference type="PROSITE" id="PS50262"/>
    </source>
</evidence>
<feature type="transmembrane region" description="Helical" evidence="10">
    <location>
        <begin position="31"/>
        <end position="56"/>
    </location>
</feature>
<evidence type="ECO:0000256" key="3">
    <source>
        <dbReference type="ARBA" id="ARBA00022692"/>
    </source>
</evidence>
<dbReference type="PRINTS" id="PR00237">
    <property type="entry name" value="GPCRRHODOPSN"/>
</dbReference>
<keyword evidence="7 12" id="KW-0675">Receptor</keyword>
<dbReference type="PANTHER" id="PTHR24246">
    <property type="entry name" value="OLFACTORY RECEPTOR AND ADENOSINE RECEPTOR"/>
    <property type="match status" value="1"/>
</dbReference>
<dbReference type="Pfam" id="PF00001">
    <property type="entry name" value="7tm_1"/>
    <property type="match status" value="1"/>
</dbReference>
<dbReference type="PROSITE" id="PS50262">
    <property type="entry name" value="G_PROTEIN_RECEP_F1_2"/>
    <property type="match status" value="1"/>
</dbReference>
<feature type="transmembrane region" description="Helical" evidence="10">
    <location>
        <begin position="189"/>
        <end position="208"/>
    </location>
</feature>
<protein>
    <submittedName>
        <fullName evidence="12">Cannabinoid receptor 1</fullName>
    </submittedName>
</protein>
<comment type="caution">
    <text evidence="12">The sequence shown here is derived from an EMBL/GenBank/DDBJ whole genome shotgun (WGS) entry which is preliminary data.</text>
</comment>
<dbReference type="SUPFAM" id="SSF81321">
    <property type="entry name" value="Family A G protein-coupled receptor-like"/>
    <property type="match status" value="1"/>
</dbReference>
<evidence type="ECO:0000256" key="10">
    <source>
        <dbReference type="SAM" id="Phobius"/>
    </source>
</evidence>
<reference evidence="12" key="1">
    <citation type="journal article" date="2023" name="G3 (Bethesda)">
        <title>Whole genome assembly and annotation of the endangered Caribbean coral Acropora cervicornis.</title>
        <authorList>
            <person name="Selwyn J.D."/>
            <person name="Vollmer S.V."/>
        </authorList>
    </citation>
    <scope>NUCLEOTIDE SEQUENCE</scope>
    <source>
        <strain evidence="12">K2</strain>
    </source>
</reference>
<keyword evidence="4 10" id="KW-1133">Transmembrane helix</keyword>
<comment type="subcellular location">
    <subcellularLocation>
        <location evidence="1">Cell membrane</location>
        <topology evidence="1">Multi-pass membrane protein</topology>
    </subcellularLocation>
</comment>
<evidence type="ECO:0000256" key="9">
    <source>
        <dbReference type="ARBA" id="ARBA00023224"/>
    </source>
</evidence>
<name>A0AAD9QZ09_ACRCE</name>
<dbReference type="Gene3D" id="1.20.1070.10">
    <property type="entry name" value="Rhodopsin 7-helix transmembrane proteins"/>
    <property type="match status" value="1"/>
</dbReference>
<gene>
    <name evidence="12" type="ORF">P5673_004874</name>
</gene>
<keyword evidence="9" id="KW-0807">Transducer</keyword>
<evidence type="ECO:0000256" key="8">
    <source>
        <dbReference type="ARBA" id="ARBA00023180"/>
    </source>
</evidence>
<dbReference type="Proteomes" id="UP001249851">
    <property type="component" value="Unassembled WGS sequence"/>
</dbReference>
<keyword evidence="13" id="KW-1185">Reference proteome</keyword>
<evidence type="ECO:0000313" key="12">
    <source>
        <dbReference type="EMBL" id="KAK2570119.1"/>
    </source>
</evidence>
<keyword evidence="8" id="KW-0325">Glycoprotein</keyword>
<feature type="transmembrane region" description="Helical" evidence="10">
    <location>
        <begin position="155"/>
        <end position="177"/>
    </location>
</feature>